<keyword evidence="2" id="KW-1185">Reference proteome</keyword>
<protein>
    <submittedName>
        <fullName evidence="1">Uncharacterized protein</fullName>
    </submittedName>
</protein>
<reference evidence="1 2" key="1">
    <citation type="journal article" date="2023" name="Int. J. Mol. Sci.">
        <title>De Novo Assembly and Annotation of 11 Diverse Shrub Willow (Salix) Genomes Reveals Novel Gene Organization in Sex-Linked Regions.</title>
        <authorList>
            <person name="Hyden B."/>
            <person name="Feng K."/>
            <person name="Yates T.B."/>
            <person name="Jawdy S."/>
            <person name="Cereghino C."/>
            <person name="Smart L.B."/>
            <person name="Muchero W."/>
        </authorList>
    </citation>
    <scope>NUCLEOTIDE SEQUENCE [LARGE SCALE GENOMIC DNA]</scope>
    <source>
        <tissue evidence="1">Shoot tip</tissue>
    </source>
</reference>
<dbReference type="Proteomes" id="UP001162972">
    <property type="component" value="Chromosome 18"/>
</dbReference>
<accession>A0AAD6L480</accession>
<dbReference type="EMBL" id="JAPFFJ010000001">
    <property type="protein sequence ID" value="KAJ6434972.1"/>
    <property type="molecule type" value="Genomic_DNA"/>
</dbReference>
<sequence>MYTAQQSNLQIQFSITQWNETVSFLGGFVDQRLVDVRDHSTTGDGSFYKGV</sequence>
<organism evidence="1 2">
    <name type="scientific">Salix udensis</name>
    <dbReference type="NCBI Taxonomy" id="889485"/>
    <lineage>
        <taxon>Eukaryota</taxon>
        <taxon>Viridiplantae</taxon>
        <taxon>Streptophyta</taxon>
        <taxon>Embryophyta</taxon>
        <taxon>Tracheophyta</taxon>
        <taxon>Spermatophyta</taxon>
        <taxon>Magnoliopsida</taxon>
        <taxon>eudicotyledons</taxon>
        <taxon>Gunneridae</taxon>
        <taxon>Pentapetalae</taxon>
        <taxon>rosids</taxon>
        <taxon>fabids</taxon>
        <taxon>Malpighiales</taxon>
        <taxon>Salicaceae</taxon>
        <taxon>Saliceae</taxon>
        <taxon>Salix</taxon>
    </lineage>
</organism>
<evidence type="ECO:0000313" key="2">
    <source>
        <dbReference type="Proteomes" id="UP001162972"/>
    </source>
</evidence>
<dbReference type="AlphaFoldDB" id="A0AAD6L480"/>
<evidence type="ECO:0000313" key="1">
    <source>
        <dbReference type="EMBL" id="KAJ6434972.1"/>
    </source>
</evidence>
<gene>
    <name evidence="1" type="ORF">OIU84_000256</name>
</gene>
<name>A0AAD6L480_9ROSI</name>
<proteinExistence type="predicted"/>
<comment type="caution">
    <text evidence="1">The sequence shown here is derived from an EMBL/GenBank/DDBJ whole genome shotgun (WGS) entry which is preliminary data.</text>
</comment>